<sequence>MASSIAVQVSRAVAVLALLRSRSALGSPHGNLSPHVYATDDAVTRSPGGLPNATTADVRTDHARHSSYNDAFSVD</sequence>
<feature type="compositionally biased region" description="Polar residues" evidence="1">
    <location>
        <begin position="66"/>
        <end position="75"/>
    </location>
</feature>
<evidence type="ECO:0000313" key="2">
    <source>
        <dbReference type="EMBL" id="CAI6363315.1"/>
    </source>
</evidence>
<evidence type="ECO:0008006" key="4">
    <source>
        <dbReference type="Google" id="ProtNLM"/>
    </source>
</evidence>
<comment type="caution">
    <text evidence="2">The sequence shown here is derived from an EMBL/GenBank/DDBJ whole genome shotgun (WGS) entry which is preliminary data.</text>
</comment>
<dbReference type="AlphaFoldDB" id="A0AAV0X4Q2"/>
<evidence type="ECO:0000256" key="1">
    <source>
        <dbReference type="SAM" id="MobiDB-lite"/>
    </source>
</evidence>
<feature type="region of interest" description="Disordered" evidence="1">
    <location>
        <begin position="43"/>
        <end position="75"/>
    </location>
</feature>
<dbReference type="Proteomes" id="UP001160148">
    <property type="component" value="Unassembled WGS sequence"/>
</dbReference>
<accession>A0AAV0X4Q2</accession>
<reference evidence="2 3" key="1">
    <citation type="submission" date="2023-01" db="EMBL/GenBank/DDBJ databases">
        <authorList>
            <person name="Whitehead M."/>
        </authorList>
    </citation>
    <scope>NUCLEOTIDE SEQUENCE [LARGE SCALE GENOMIC DNA]</scope>
</reference>
<evidence type="ECO:0000313" key="3">
    <source>
        <dbReference type="Proteomes" id="UP001160148"/>
    </source>
</evidence>
<organism evidence="2 3">
    <name type="scientific">Macrosiphum euphorbiae</name>
    <name type="common">potato aphid</name>
    <dbReference type="NCBI Taxonomy" id="13131"/>
    <lineage>
        <taxon>Eukaryota</taxon>
        <taxon>Metazoa</taxon>
        <taxon>Ecdysozoa</taxon>
        <taxon>Arthropoda</taxon>
        <taxon>Hexapoda</taxon>
        <taxon>Insecta</taxon>
        <taxon>Pterygota</taxon>
        <taxon>Neoptera</taxon>
        <taxon>Paraneoptera</taxon>
        <taxon>Hemiptera</taxon>
        <taxon>Sternorrhyncha</taxon>
        <taxon>Aphidomorpha</taxon>
        <taxon>Aphidoidea</taxon>
        <taxon>Aphididae</taxon>
        <taxon>Macrosiphini</taxon>
        <taxon>Macrosiphum</taxon>
    </lineage>
</organism>
<protein>
    <recommendedName>
        <fullName evidence="4">Secreted protein</fullName>
    </recommendedName>
</protein>
<name>A0AAV0X4Q2_9HEMI</name>
<keyword evidence="3" id="KW-1185">Reference proteome</keyword>
<gene>
    <name evidence="2" type="ORF">MEUPH1_LOCUS18281</name>
</gene>
<proteinExistence type="predicted"/>
<dbReference type="EMBL" id="CARXXK010000003">
    <property type="protein sequence ID" value="CAI6363315.1"/>
    <property type="molecule type" value="Genomic_DNA"/>
</dbReference>